<reference evidence="10 11" key="1">
    <citation type="submission" date="2016-10" db="EMBL/GenBank/DDBJ databases">
        <authorList>
            <person name="de Groot N.N."/>
        </authorList>
    </citation>
    <scope>NUCLEOTIDE SEQUENCE [LARGE SCALE GENOMIC DNA]</scope>
    <source>
        <strain evidence="10 11">NE2</strain>
    </source>
</reference>
<evidence type="ECO:0000256" key="6">
    <source>
        <dbReference type="ARBA" id="ARBA00022989"/>
    </source>
</evidence>
<feature type="transmembrane region" description="Helical" evidence="9">
    <location>
        <begin position="67"/>
        <end position="89"/>
    </location>
</feature>
<evidence type="ECO:0000256" key="9">
    <source>
        <dbReference type="SAM" id="Phobius"/>
    </source>
</evidence>
<sequence length="382" mass="40734">MPEISGKHTRENPSPSTDPETSVTEERTETFSYRQLNKSFIELAVHIGFIGLLVSWTFVLIHPFIPIIMWSVVLTVALYPLFDWLAALLRGRRGLAAALMTVLGLLVVIGPVTWLGLGLIDGLKSLIEQLDSGKLSIPPPSQSVRDWPFIGQQVYEFWTLASTNIRSAVTYLVPELKPLGQILLDMASNAGTWTLTFLVAVIISGFLFSPGPLLVAAIKKLAHKIDAAHGERFVKLSGATIRAVSRGVIGTSLLQAIVGGIGMAVAGVPGGSLLTLAILVLGIIQIGPVMVVAPLLVWSWTTMPTTHALAFTACMAVVSFIDNFLKPFVLARGLTTPTLVTLIGVIGGVLAHGIVGLFVGPVVLAVAWDLLNAWIGESKASV</sequence>
<evidence type="ECO:0000256" key="4">
    <source>
        <dbReference type="ARBA" id="ARBA00022475"/>
    </source>
</evidence>
<dbReference type="Proteomes" id="UP000198755">
    <property type="component" value="Unassembled WGS sequence"/>
</dbReference>
<evidence type="ECO:0000256" key="5">
    <source>
        <dbReference type="ARBA" id="ARBA00022692"/>
    </source>
</evidence>
<feature type="transmembrane region" description="Helical" evidence="9">
    <location>
        <begin position="193"/>
        <end position="215"/>
    </location>
</feature>
<dbReference type="AlphaFoldDB" id="A0A1I4A6L9"/>
<feature type="compositionally biased region" description="Basic and acidic residues" evidence="8">
    <location>
        <begin position="1"/>
        <end position="11"/>
    </location>
</feature>
<evidence type="ECO:0000313" key="11">
    <source>
        <dbReference type="Proteomes" id="UP000198755"/>
    </source>
</evidence>
<dbReference type="GO" id="GO:0005886">
    <property type="term" value="C:plasma membrane"/>
    <property type="evidence" value="ECO:0007669"/>
    <property type="project" value="UniProtKB-SubCell"/>
</dbReference>
<evidence type="ECO:0000256" key="2">
    <source>
        <dbReference type="ARBA" id="ARBA00009773"/>
    </source>
</evidence>
<organism evidence="10 11">
    <name type="scientific">Methylocapsa palsarum</name>
    <dbReference type="NCBI Taxonomy" id="1612308"/>
    <lineage>
        <taxon>Bacteria</taxon>
        <taxon>Pseudomonadati</taxon>
        <taxon>Pseudomonadota</taxon>
        <taxon>Alphaproteobacteria</taxon>
        <taxon>Hyphomicrobiales</taxon>
        <taxon>Beijerinckiaceae</taxon>
        <taxon>Methylocapsa</taxon>
    </lineage>
</organism>
<keyword evidence="6 9" id="KW-1133">Transmembrane helix</keyword>
<name>A0A1I4A6L9_9HYPH</name>
<comment type="similarity">
    <text evidence="2">Belongs to the autoinducer-2 exporter (AI-2E) (TC 2.A.86) family.</text>
</comment>
<keyword evidence="11" id="KW-1185">Reference proteome</keyword>
<evidence type="ECO:0000256" key="1">
    <source>
        <dbReference type="ARBA" id="ARBA00004651"/>
    </source>
</evidence>
<feature type="transmembrane region" description="Helical" evidence="9">
    <location>
        <begin position="274"/>
        <end position="296"/>
    </location>
</feature>
<keyword evidence="5 9" id="KW-0812">Transmembrane</keyword>
<feature type="transmembrane region" description="Helical" evidence="9">
    <location>
        <begin position="345"/>
        <end position="371"/>
    </location>
</feature>
<keyword evidence="7 9" id="KW-0472">Membrane</keyword>
<feature type="transmembrane region" description="Helical" evidence="9">
    <location>
        <begin position="96"/>
        <end position="120"/>
    </location>
</feature>
<feature type="region of interest" description="Disordered" evidence="8">
    <location>
        <begin position="1"/>
        <end position="26"/>
    </location>
</feature>
<accession>A0A1I4A6L9</accession>
<feature type="compositionally biased region" description="Polar residues" evidence="8">
    <location>
        <begin position="12"/>
        <end position="22"/>
    </location>
</feature>
<gene>
    <name evidence="10" type="ORF">SAMN05444581_109104</name>
</gene>
<dbReference type="OrthoDB" id="8113547at2"/>
<evidence type="ECO:0000313" key="10">
    <source>
        <dbReference type="EMBL" id="SFK51757.1"/>
    </source>
</evidence>
<keyword evidence="4" id="KW-1003">Cell membrane</keyword>
<evidence type="ECO:0000256" key="7">
    <source>
        <dbReference type="ARBA" id="ARBA00023136"/>
    </source>
</evidence>
<dbReference type="Pfam" id="PF01594">
    <property type="entry name" value="AI-2E_transport"/>
    <property type="match status" value="1"/>
</dbReference>
<feature type="transmembrane region" description="Helical" evidence="9">
    <location>
        <begin position="247"/>
        <end position="268"/>
    </location>
</feature>
<dbReference type="InterPro" id="IPR002549">
    <property type="entry name" value="AI-2E-like"/>
</dbReference>
<dbReference type="EMBL" id="FOSN01000009">
    <property type="protein sequence ID" value="SFK51757.1"/>
    <property type="molecule type" value="Genomic_DNA"/>
</dbReference>
<evidence type="ECO:0000256" key="8">
    <source>
        <dbReference type="SAM" id="MobiDB-lite"/>
    </source>
</evidence>
<protein>
    <submittedName>
        <fullName evidence="10">Predicted PurR-regulated permease PerM</fullName>
    </submittedName>
</protein>
<evidence type="ECO:0000256" key="3">
    <source>
        <dbReference type="ARBA" id="ARBA00022448"/>
    </source>
</evidence>
<proteinExistence type="inferred from homology"/>
<comment type="subcellular location">
    <subcellularLocation>
        <location evidence="1">Cell membrane</location>
        <topology evidence="1">Multi-pass membrane protein</topology>
    </subcellularLocation>
</comment>
<dbReference type="PANTHER" id="PTHR21716:SF67">
    <property type="entry name" value="TRANSPORT PROTEIN YDIK-RELATED"/>
    <property type="match status" value="1"/>
</dbReference>
<keyword evidence="3" id="KW-0813">Transport</keyword>
<dbReference type="PANTHER" id="PTHR21716">
    <property type="entry name" value="TRANSMEMBRANE PROTEIN"/>
    <property type="match status" value="1"/>
</dbReference>
<dbReference type="STRING" id="1612308.SAMN05444581_109104"/>
<feature type="transmembrane region" description="Helical" evidence="9">
    <location>
        <begin position="40"/>
        <end position="61"/>
    </location>
</feature>